<protein>
    <submittedName>
        <fullName evidence="1">Uncharacterized protein</fullName>
    </submittedName>
</protein>
<keyword evidence="2" id="KW-1185">Reference proteome</keyword>
<dbReference type="AlphaFoldDB" id="A0A9P5Y4F8"/>
<evidence type="ECO:0000313" key="1">
    <source>
        <dbReference type="EMBL" id="KAF9462514.1"/>
    </source>
</evidence>
<organism evidence="1 2">
    <name type="scientific">Collybia nuda</name>
    <dbReference type="NCBI Taxonomy" id="64659"/>
    <lineage>
        <taxon>Eukaryota</taxon>
        <taxon>Fungi</taxon>
        <taxon>Dikarya</taxon>
        <taxon>Basidiomycota</taxon>
        <taxon>Agaricomycotina</taxon>
        <taxon>Agaricomycetes</taxon>
        <taxon>Agaricomycetidae</taxon>
        <taxon>Agaricales</taxon>
        <taxon>Tricholomatineae</taxon>
        <taxon>Clitocybaceae</taxon>
        <taxon>Collybia</taxon>
    </lineage>
</organism>
<gene>
    <name evidence="1" type="ORF">BDZ94DRAFT_1298489</name>
</gene>
<dbReference type="EMBL" id="MU150271">
    <property type="protein sequence ID" value="KAF9462514.1"/>
    <property type="molecule type" value="Genomic_DNA"/>
</dbReference>
<sequence length="167" mass="19543">MPIEPAKILTYVIIAKTNSGEVGFPFQHWHKKIVTGKDAVRESIEEGTDRGLQDRLIAWKIKKQFKASSLFFRSLYTSKLLPIHLADFRLQIYARLSKWDAVDNNKNATRSEWKIFSIMSIMHDYGGGDIPFIDTNWDIKYTERALEYWVALSKGVWPEEERDKIYL</sequence>
<evidence type="ECO:0000313" key="2">
    <source>
        <dbReference type="Proteomes" id="UP000807353"/>
    </source>
</evidence>
<dbReference type="Proteomes" id="UP000807353">
    <property type="component" value="Unassembled WGS sequence"/>
</dbReference>
<reference evidence="1" key="1">
    <citation type="submission" date="2020-11" db="EMBL/GenBank/DDBJ databases">
        <authorList>
            <consortium name="DOE Joint Genome Institute"/>
            <person name="Ahrendt S."/>
            <person name="Riley R."/>
            <person name="Andreopoulos W."/>
            <person name="Labutti K."/>
            <person name="Pangilinan J."/>
            <person name="Ruiz-Duenas F.J."/>
            <person name="Barrasa J.M."/>
            <person name="Sanchez-Garcia M."/>
            <person name="Camarero S."/>
            <person name="Miyauchi S."/>
            <person name="Serrano A."/>
            <person name="Linde D."/>
            <person name="Babiker R."/>
            <person name="Drula E."/>
            <person name="Ayuso-Fernandez I."/>
            <person name="Pacheco R."/>
            <person name="Padilla G."/>
            <person name="Ferreira P."/>
            <person name="Barriuso J."/>
            <person name="Kellner H."/>
            <person name="Castanera R."/>
            <person name="Alfaro M."/>
            <person name="Ramirez L."/>
            <person name="Pisabarro A.G."/>
            <person name="Kuo A."/>
            <person name="Tritt A."/>
            <person name="Lipzen A."/>
            <person name="He G."/>
            <person name="Yan M."/>
            <person name="Ng V."/>
            <person name="Cullen D."/>
            <person name="Martin F."/>
            <person name="Rosso M.-N."/>
            <person name="Henrissat B."/>
            <person name="Hibbett D."/>
            <person name="Martinez A.T."/>
            <person name="Grigoriev I.V."/>
        </authorList>
    </citation>
    <scope>NUCLEOTIDE SEQUENCE</scope>
    <source>
        <strain evidence="1">CBS 247.69</strain>
    </source>
</reference>
<proteinExistence type="predicted"/>
<name>A0A9P5Y4F8_9AGAR</name>
<dbReference type="OrthoDB" id="432970at2759"/>
<accession>A0A9P5Y4F8</accession>
<comment type="caution">
    <text evidence="1">The sequence shown here is derived from an EMBL/GenBank/DDBJ whole genome shotgun (WGS) entry which is preliminary data.</text>
</comment>